<reference evidence="5 6" key="1">
    <citation type="submission" date="2020-04" db="EMBL/GenBank/DDBJ databases">
        <title>Description of novel Gluconacetobacter.</title>
        <authorList>
            <person name="Sombolestani A."/>
        </authorList>
    </citation>
    <scope>NUCLEOTIDE SEQUENCE [LARGE SCALE GENOMIC DNA]</scope>
    <source>
        <strain evidence="5 6">LMG 27725</strain>
    </source>
</reference>
<evidence type="ECO:0000259" key="3">
    <source>
        <dbReference type="Pfam" id="PF01232"/>
    </source>
</evidence>
<comment type="caution">
    <text evidence="5">The sequence shown here is derived from an EMBL/GenBank/DDBJ whole genome shotgun (WGS) entry which is preliminary data.</text>
</comment>
<dbReference type="PANTHER" id="PTHR43362:SF1">
    <property type="entry name" value="MANNITOL DEHYDROGENASE 2-RELATED"/>
    <property type="match status" value="1"/>
</dbReference>
<dbReference type="Pfam" id="PF08125">
    <property type="entry name" value="Mannitol_dh_C"/>
    <property type="match status" value="1"/>
</dbReference>
<dbReference type="Pfam" id="PF01232">
    <property type="entry name" value="Mannitol_dh"/>
    <property type="match status" value="1"/>
</dbReference>
<accession>A0A7W4P5T0</accession>
<dbReference type="PROSITE" id="PS00974">
    <property type="entry name" value="MANNITOL_DHGENASE"/>
    <property type="match status" value="1"/>
</dbReference>
<evidence type="ECO:0000313" key="5">
    <source>
        <dbReference type="EMBL" id="MBB2178706.1"/>
    </source>
</evidence>
<evidence type="ECO:0000313" key="6">
    <source>
        <dbReference type="Proteomes" id="UP000525623"/>
    </source>
</evidence>
<dbReference type="PRINTS" id="PR00084">
    <property type="entry name" value="MTLDHDRGNASE"/>
</dbReference>
<dbReference type="Gene3D" id="1.10.1040.10">
    <property type="entry name" value="N-(1-d-carboxylethyl)-l-norvaline Dehydrogenase, domain 2"/>
    <property type="match status" value="1"/>
</dbReference>
<dbReference type="InterPro" id="IPR036291">
    <property type="entry name" value="NAD(P)-bd_dom_sf"/>
</dbReference>
<dbReference type="GO" id="GO:0016616">
    <property type="term" value="F:oxidoreductase activity, acting on the CH-OH group of donors, NAD or NADP as acceptor"/>
    <property type="evidence" value="ECO:0007669"/>
    <property type="project" value="TreeGrafter"/>
</dbReference>
<keyword evidence="1" id="KW-0560">Oxidoreductase</keyword>
<evidence type="ECO:0000256" key="1">
    <source>
        <dbReference type="ARBA" id="ARBA00023002"/>
    </source>
</evidence>
<dbReference type="EMBL" id="JABEQL010000005">
    <property type="protein sequence ID" value="MBB2178706.1"/>
    <property type="molecule type" value="Genomic_DNA"/>
</dbReference>
<dbReference type="AlphaFoldDB" id="A0A7W4P5T0"/>
<dbReference type="InterPro" id="IPR023027">
    <property type="entry name" value="Mannitol_DH_CS"/>
</dbReference>
<dbReference type="InterPro" id="IPR013118">
    <property type="entry name" value="Mannitol_DH_C"/>
</dbReference>
<organism evidence="5 6">
    <name type="scientific">Gluconacetobacter tumulicola</name>
    <dbReference type="NCBI Taxonomy" id="1017177"/>
    <lineage>
        <taxon>Bacteria</taxon>
        <taxon>Pseudomonadati</taxon>
        <taxon>Pseudomonadota</taxon>
        <taxon>Alphaproteobacteria</taxon>
        <taxon>Acetobacterales</taxon>
        <taxon>Acetobacteraceae</taxon>
        <taxon>Gluconacetobacter</taxon>
    </lineage>
</organism>
<dbReference type="RefSeq" id="WP_182965050.1">
    <property type="nucleotide sequence ID" value="NZ_BAABGC010000009.1"/>
</dbReference>
<sequence>MKAEGRRHAEPDDVSALPDGVSAPAYDPATIGTGIVHFGVGNFFRAHEAFYVDRCLALAGQHGWGIVGVGLMAGGRSERKAEQFAAQDCLYSLTEAAPDGGRAVRVIGAPRGYLLAPADPKAVPDLLADPSVRIVSMTITEGGYNIDETTGEFRLDHAAVRADLAGGAPPTTIFGYVVEALARRRAAGVGPFTVLSCDNLRHNGDVARAAFLGFARARDPDLAAWIEAHVTFPNGMVDRITPSVDDAIAGALNAASGLDDALPLVAEDFTQWVVEDRFCAGRPALEEAGVQFVTDVTGYEHVKVRMLNASHILLAFPGILLDYRQVDEALRDPDLARLVNAYLELDVIPRLDAPPGRDPQDYRRSVLRRFSNPAMADQLLRIGGDGSSKIQVFWTETVRCALSDGGDLRCIAFGIAAYLEALRGVDETGVPYTPTEPTLDAAQLELAEAEDLGAALALPAFDGWRDIQSPALTDAIVAARRAIRDIGVRAALVQYGGLPD</sequence>
<dbReference type="GO" id="GO:0019594">
    <property type="term" value="P:mannitol metabolic process"/>
    <property type="evidence" value="ECO:0007669"/>
    <property type="project" value="InterPro"/>
</dbReference>
<keyword evidence="6" id="KW-1185">Reference proteome</keyword>
<evidence type="ECO:0000256" key="2">
    <source>
        <dbReference type="ARBA" id="ARBA00023027"/>
    </source>
</evidence>
<dbReference type="InterPro" id="IPR050988">
    <property type="entry name" value="Mannitol_DH/Oxidoreductase"/>
</dbReference>
<dbReference type="InterPro" id="IPR000669">
    <property type="entry name" value="Mannitol_DH"/>
</dbReference>
<dbReference type="InterPro" id="IPR008927">
    <property type="entry name" value="6-PGluconate_DH-like_C_sf"/>
</dbReference>
<protein>
    <submittedName>
        <fullName evidence="5">Mannitol dehydrogenase family protein</fullName>
    </submittedName>
</protein>
<feature type="domain" description="Mannitol dehydrogenase N-terminal" evidence="3">
    <location>
        <begin position="34"/>
        <end position="286"/>
    </location>
</feature>
<name>A0A7W4P5T0_9PROT</name>
<dbReference type="SUPFAM" id="SSF51735">
    <property type="entry name" value="NAD(P)-binding Rossmann-fold domains"/>
    <property type="match status" value="1"/>
</dbReference>
<dbReference type="InterPro" id="IPR013328">
    <property type="entry name" value="6PGD_dom2"/>
</dbReference>
<keyword evidence="2" id="KW-0520">NAD</keyword>
<dbReference type="SUPFAM" id="SSF48179">
    <property type="entry name" value="6-phosphogluconate dehydrogenase C-terminal domain-like"/>
    <property type="match status" value="1"/>
</dbReference>
<evidence type="ECO:0000259" key="4">
    <source>
        <dbReference type="Pfam" id="PF08125"/>
    </source>
</evidence>
<dbReference type="Proteomes" id="UP000525623">
    <property type="component" value="Unassembled WGS sequence"/>
</dbReference>
<proteinExistence type="predicted"/>
<dbReference type="Gene3D" id="3.40.50.720">
    <property type="entry name" value="NAD(P)-binding Rossmann-like Domain"/>
    <property type="match status" value="1"/>
</dbReference>
<feature type="domain" description="Mannitol dehydrogenase C-terminal" evidence="4">
    <location>
        <begin position="295"/>
        <end position="480"/>
    </location>
</feature>
<dbReference type="InterPro" id="IPR013131">
    <property type="entry name" value="Mannitol_DH_N"/>
</dbReference>
<gene>
    <name evidence="5" type="ORF">HLH29_05865</name>
</gene>
<dbReference type="PANTHER" id="PTHR43362">
    <property type="entry name" value="MANNITOL DEHYDROGENASE DSF1-RELATED"/>
    <property type="match status" value="1"/>
</dbReference>